<feature type="compositionally biased region" description="Gly residues" evidence="1">
    <location>
        <begin position="285"/>
        <end position="320"/>
    </location>
</feature>
<feature type="compositionally biased region" description="Acidic residues" evidence="1">
    <location>
        <begin position="451"/>
        <end position="463"/>
    </location>
</feature>
<gene>
    <name evidence="2" type="ordered locus">Srot_0347</name>
</gene>
<dbReference type="Proteomes" id="UP000002247">
    <property type="component" value="Chromosome"/>
</dbReference>
<feature type="compositionally biased region" description="Basic and acidic residues" evidence="1">
    <location>
        <begin position="528"/>
        <end position="538"/>
    </location>
</feature>
<protein>
    <submittedName>
        <fullName evidence="2">Uncharacterized protein</fullName>
    </submittedName>
</protein>
<evidence type="ECO:0000256" key="1">
    <source>
        <dbReference type="SAM" id="MobiDB-lite"/>
    </source>
</evidence>
<organism evidence="2 3">
    <name type="scientific">Segniliparus rotundus (strain ATCC BAA-972 / CDC 1076 / CIP 108378 / DSM 44985 / JCM 13578)</name>
    <dbReference type="NCBI Taxonomy" id="640132"/>
    <lineage>
        <taxon>Bacteria</taxon>
        <taxon>Bacillati</taxon>
        <taxon>Actinomycetota</taxon>
        <taxon>Actinomycetes</taxon>
        <taxon>Mycobacteriales</taxon>
        <taxon>Segniliparaceae</taxon>
        <taxon>Segniliparus</taxon>
    </lineage>
</organism>
<sequence>MTTAAKTGHDLIQDGALALGFQAIDQVVAAADALRSIGVQCQAHASGTDLRRRYEQWGPLGVQKIARAAELLDNARTGLEELRADAGSAADRLAGAWADTAGRAACENYQAASARADADLAKVGQSSRALGVYHGALVQLLDSLRTQAQLILDNLLASLGQYRTTDAVLQAVRQVQDVMGQRPAAPNARDVVDAMRQQLQNQVATPTEYAAAQLRRLLDMAQQQGAAATELVASALRGVNTDPYLAPEFPVADEPDCGCLGDHDEKKPEPPATVAAAQSLPAAGGWSGGGPSGSPGASGGAQGSGGADAPGSSGPSGKGVGPDDSVEGDEAAHAAGPAGDDTASEESASAPDLGFLGDIGSAVGSAIGSIADAAGQIVTGLAGALGSGVGAVGTALSGTDFSKLDGDDAKNATEASADESVAADEAEDDVDAESFDVDPDAQGASGSGLDAEADLDSAEEAGDDAASLSAHSPTATPENDAAFAQPAGDACPAAAARQHAEPMSAAGPAQVGHGEFEIAANQLQAPAPKEDAAERRADAVPATTPVSAQPSTIPSF</sequence>
<feature type="region of interest" description="Disordered" evidence="1">
    <location>
        <begin position="281"/>
        <end position="351"/>
    </location>
</feature>
<reference evidence="2 3" key="1">
    <citation type="journal article" date="2010" name="Stand. Genomic Sci.">
        <title>Complete genome sequence of Segniliparus rotundus type strain (CDC 1076).</title>
        <authorList>
            <person name="Sikorski J."/>
            <person name="Lapidus A."/>
            <person name="Copeland A."/>
            <person name="Misra M."/>
            <person name="Glavina Del Rio T."/>
            <person name="Nolan M."/>
            <person name="Lucas S."/>
            <person name="Chen F."/>
            <person name="Tice H."/>
            <person name="Cheng J.F."/>
            <person name="Jando M."/>
            <person name="Schneider S."/>
            <person name="Bruce D."/>
            <person name="Goodwin L."/>
            <person name="Pitluck S."/>
            <person name="Liolios K."/>
            <person name="Mikhailova N."/>
            <person name="Pati A."/>
            <person name="Ivanova N."/>
            <person name="Mavromatis K."/>
            <person name="Chen A."/>
            <person name="Palaniappan K."/>
            <person name="Chertkov O."/>
            <person name="Land M."/>
            <person name="Hauser L."/>
            <person name="Chang Y.J."/>
            <person name="Jeffries C.D."/>
            <person name="Brettin T."/>
            <person name="Detter J.C."/>
            <person name="Han C."/>
            <person name="Rohde M."/>
            <person name="Goker M."/>
            <person name="Bristow J."/>
            <person name="Eisen J.A."/>
            <person name="Markowitz V."/>
            <person name="Hugenholtz P."/>
            <person name="Kyrpides N.C."/>
            <person name="Klenk H.P."/>
        </authorList>
    </citation>
    <scope>NUCLEOTIDE SEQUENCE [LARGE SCALE GENOMIC DNA]</scope>
    <source>
        <strain evidence="3">ATCC BAA-972 / CDC 1076 / CIP 108378 / DSM 44985 / JCM 13578</strain>
    </source>
</reference>
<dbReference type="OrthoDB" id="9875213at2"/>
<dbReference type="HOGENOM" id="CLU_489913_0_0_11"/>
<feature type="region of interest" description="Disordered" evidence="1">
    <location>
        <begin position="256"/>
        <end position="275"/>
    </location>
</feature>
<feature type="compositionally biased region" description="Basic and acidic residues" evidence="1">
    <location>
        <begin position="402"/>
        <end position="411"/>
    </location>
</feature>
<dbReference type="EMBL" id="CP001958">
    <property type="protein sequence ID" value="ADG96834.1"/>
    <property type="molecule type" value="Genomic_DNA"/>
</dbReference>
<proteinExistence type="predicted"/>
<evidence type="ECO:0000313" key="3">
    <source>
        <dbReference type="Proteomes" id="UP000002247"/>
    </source>
</evidence>
<dbReference type="KEGG" id="srt:Srot_0347"/>
<feature type="region of interest" description="Disordered" evidence="1">
    <location>
        <begin position="399"/>
        <end position="556"/>
    </location>
</feature>
<evidence type="ECO:0000313" key="2">
    <source>
        <dbReference type="EMBL" id="ADG96834.1"/>
    </source>
</evidence>
<dbReference type="STRING" id="640132.Srot_0347"/>
<feature type="compositionally biased region" description="Polar residues" evidence="1">
    <location>
        <begin position="544"/>
        <end position="556"/>
    </location>
</feature>
<feature type="compositionally biased region" description="Acidic residues" evidence="1">
    <location>
        <begin position="421"/>
        <end position="439"/>
    </location>
</feature>
<dbReference type="RefSeq" id="WP_013137290.1">
    <property type="nucleotide sequence ID" value="NC_014168.1"/>
</dbReference>
<feature type="compositionally biased region" description="Low complexity" evidence="1">
    <location>
        <begin position="481"/>
        <end position="496"/>
    </location>
</feature>
<keyword evidence="3" id="KW-1185">Reference proteome</keyword>
<name>D6ZB75_SEGRD</name>
<dbReference type="AlphaFoldDB" id="D6ZB75"/>
<accession>D6ZB75</accession>